<dbReference type="InterPro" id="IPR052555">
    <property type="entry name" value="dCTP_Pyrophosphatase"/>
</dbReference>
<keyword evidence="1" id="KW-0378">Hydrolase</keyword>
<organism evidence="1 2">
    <name type="scientific">Mobilisporobacter senegalensis</name>
    <dbReference type="NCBI Taxonomy" id="1329262"/>
    <lineage>
        <taxon>Bacteria</taxon>
        <taxon>Bacillati</taxon>
        <taxon>Bacillota</taxon>
        <taxon>Clostridia</taxon>
        <taxon>Lachnospirales</taxon>
        <taxon>Lachnospiraceae</taxon>
        <taxon>Mobilisporobacter</taxon>
    </lineage>
</organism>
<dbReference type="Proteomes" id="UP000273083">
    <property type="component" value="Unassembled WGS sequence"/>
</dbReference>
<evidence type="ECO:0000313" key="2">
    <source>
        <dbReference type="Proteomes" id="UP000273083"/>
    </source>
</evidence>
<dbReference type="CDD" id="cd11537">
    <property type="entry name" value="NTP-PPase_RS21-C6_like"/>
    <property type="match status" value="1"/>
</dbReference>
<dbReference type="SUPFAM" id="SSF101386">
    <property type="entry name" value="all-alpha NTP pyrophosphatases"/>
    <property type="match status" value="1"/>
</dbReference>
<dbReference type="Gene3D" id="1.10.287.1080">
    <property type="entry name" value="MazG-like"/>
    <property type="match status" value="1"/>
</dbReference>
<dbReference type="PANTHER" id="PTHR46523">
    <property type="entry name" value="DCTP PYROPHOSPHATASE 1"/>
    <property type="match status" value="1"/>
</dbReference>
<keyword evidence="2" id="KW-1185">Reference proteome</keyword>
<dbReference type="PIRSF" id="PIRSF029826">
    <property type="entry name" value="UCP029826_pph"/>
    <property type="match status" value="1"/>
</dbReference>
<dbReference type="EMBL" id="RJVG01000005">
    <property type="protein sequence ID" value="ROR28134.1"/>
    <property type="molecule type" value="Genomic_DNA"/>
</dbReference>
<reference evidence="1 2" key="1">
    <citation type="submission" date="2018-11" db="EMBL/GenBank/DDBJ databases">
        <title>Genomic Encyclopedia of Type Strains, Phase IV (KMG-IV): sequencing the most valuable type-strain genomes for metagenomic binning, comparative biology and taxonomic classification.</title>
        <authorList>
            <person name="Goeker M."/>
        </authorList>
    </citation>
    <scope>NUCLEOTIDE SEQUENCE [LARGE SCALE GENOMIC DNA]</scope>
    <source>
        <strain evidence="1 2">DSM 26537</strain>
    </source>
</reference>
<gene>
    <name evidence="1" type="ORF">EDD66_10572</name>
</gene>
<evidence type="ECO:0000313" key="1">
    <source>
        <dbReference type="EMBL" id="ROR28134.1"/>
    </source>
</evidence>
<dbReference type="Pfam" id="PF12643">
    <property type="entry name" value="MazG-like"/>
    <property type="match status" value="1"/>
</dbReference>
<proteinExistence type="predicted"/>
<name>A0A3N1XN76_9FIRM</name>
<dbReference type="GO" id="GO:0009143">
    <property type="term" value="P:nucleoside triphosphate catabolic process"/>
    <property type="evidence" value="ECO:0007669"/>
    <property type="project" value="InterPro"/>
</dbReference>
<protein>
    <submittedName>
        <fullName evidence="1">NTP pyrophosphatase (Non-canonical NTP hydrolase)</fullName>
    </submittedName>
</protein>
<dbReference type="AlphaFoldDB" id="A0A3N1XN76"/>
<dbReference type="PANTHER" id="PTHR46523:SF1">
    <property type="entry name" value="DCTP PYROPHOSPHATASE 1"/>
    <property type="match status" value="1"/>
</dbReference>
<sequence>MKNINDQIIEFINERDWDQFHTPKNLAIAIGAEVGELMECFQWKTDTELDRIIEQKDTVNFADEIADIYMYMISLCNSMNIDLEESVRNKIDKNKMKYPVSKSYGNAKKYTDL</sequence>
<dbReference type="InterPro" id="IPR025984">
    <property type="entry name" value="DCTPP"/>
</dbReference>
<accession>A0A3N1XN76</accession>
<dbReference type="OrthoDB" id="9791898at2"/>
<dbReference type="GO" id="GO:0047429">
    <property type="term" value="F:nucleoside triphosphate diphosphatase activity"/>
    <property type="evidence" value="ECO:0007669"/>
    <property type="project" value="InterPro"/>
</dbReference>
<comment type="caution">
    <text evidence="1">The sequence shown here is derived from an EMBL/GenBank/DDBJ whole genome shotgun (WGS) entry which is preliminary data.</text>
</comment>
<dbReference type="RefSeq" id="WP_123609320.1">
    <property type="nucleotide sequence ID" value="NZ_RJVG01000005.1"/>
</dbReference>